<feature type="domain" description="Peptidase M48" evidence="15">
    <location>
        <begin position="206"/>
        <end position="410"/>
    </location>
</feature>
<keyword evidence="3 14" id="KW-0812">Transmembrane</keyword>
<evidence type="ECO:0000256" key="14">
    <source>
        <dbReference type="SAM" id="Phobius"/>
    </source>
</evidence>
<evidence type="ECO:0000256" key="6">
    <source>
        <dbReference type="ARBA" id="ARBA00022824"/>
    </source>
</evidence>
<evidence type="ECO:0000313" key="17">
    <source>
        <dbReference type="EMBL" id="RED96582.1"/>
    </source>
</evidence>
<dbReference type="Gene3D" id="3.30.2010.10">
    <property type="entry name" value="Metalloproteases ('zincins'), catalytic domain"/>
    <property type="match status" value="1"/>
</dbReference>
<evidence type="ECO:0000256" key="5">
    <source>
        <dbReference type="ARBA" id="ARBA00022801"/>
    </source>
</evidence>
<feature type="transmembrane region" description="Helical" evidence="14">
    <location>
        <begin position="286"/>
        <end position="304"/>
    </location>
</feature>
<evidence type="ECO:0000256" key="13">
    <source>
        <dbReference type="RuleBase" id="RU003983"/>
    </source>
</evidence>
<dbReference type="CDD" id="cd07343">
    <property type="entry name" value="M48A_Zmpste24p_like"/>
    <property type="match status" value="1"/>
</dbReference>
<feature type="transmembrane region" description="Helical" evidence="14">
    <location>
        <begin position="148"/>
        <end position="168"/>
    </location>
</feature>
<evidence type="ECO:0000256" key="3">
    <source>
        <dbReference type="ARBA" id="ARBA00022692"/>
    </source>
</evidence>
<proteinExistence type="inferred from homology"/>
<feature type="transmembrane region" description="Helical" evidence="14">
    <location>
        <begin position="324"/>
        <end position="345"/>
    </location>
</feature>
<dbReference type="GO" id="GO:0004222">
    <property type="term" value="F:metalloendopeptidase activity"/>
    <property type="evidence" value="ECO:0007669"/>
    <property type="project" value="InterPro"/>
</dbReference>
<name>A0A3D9L243_MARFU</name>
<dbReference type="OrthoDB" id="9781930at2"/>
<evidence type="ECO:0000256" key="9">
    <source>
        <dbReference type="ARBA" id="ARBA00023049"/>
    </source>
</evidence>
<dbReference type="AlphaFoldDB" id="A0A3D9L243"/>
<evidence type="ECO:0000259" key="16">
    <source>
        <dbReference type="Pfam" id="PF16491"/>
    </source>
</evidence>
<feature type="binding site" evidence="12">
    <location>
        <position position="354"/>
    </location>
    <ligand>
        <name>Zn(2+)</name>
        <dbReference type="ChEBI" id="CHEBI:29105"/>
        <note>catalytic</note>
    </ligand>
</feature>
<dbReference type="EMBL" id="QREG01000014">
    <property type="protein sequence ID" value="RED96582.1"/>
    <property type="molecule type" value="Genomic_DNA"/>
</dbReference>
<dbReference type="InterPro" id="IPR032456">
    <property type="entry name" value="Peptidase_M48_N"/>
</dbReference>
<dbReference type="PANTHER" id="PTHR10120">
    <property type="entry name" value="CAAX PRENYL PROTEASE 1"/>
    <property type="match status" value="1"/>
</dbReference>
<sequence>MNEQTILVALLVIVVLDFALERILQLLNNKSAKKPIPAELEGIYDKEKYERSQAYNQATSKFGMLTSTFSFVVMVLALSLGWFGLLDEWVRGWSPVAPVTTLLFFGVLFVISDIIGIPFSWYSTFVIEERFGFNKMTPKTFWMDKLKSYVLTILIGGLLLGVLIYLVMSMGSDFWIYFWVVITLFILFLNVFYTTLFLPLFNKLTPLEDGELKEAITTYSQKVDFPLKNIFVMDGSKRSSKGNAFFSGLGRNKKVVLFDTLIEKHTVEELTAVFAHEVGHYKKKHIVLSTIVSIATVGLMLFLLSKMIYNSEVSWAMGGQVTSLHLNILAFGILYSPVSRVLGLLSNLLSRKNEYEADAYAVETYAGQPLIDGLKKMSSDHLSNLTPHPAYVFVHYSHPPLLARVRAMKAKMTK</sequence>
<evidence type="ECO:0000256" key="4">
    <source>
        <dbReference type="ARBA" id="ARBA00022723"/>
    </source>
</evidence>
<feature type="active site" description="Proton donor" evidence="11">
    <location>
        <position position="358"/>
    </location>
</feature>
<keyword evidence="5 13" id="KW-0378">Hydrolase</keyword>
<protein>
    <submittedName>
        <fullName evidence="17">STE24 endopeptidase</fullName>
    </submittedName>
</protein>
<dbReference type="FunFam" id="3.30.2010.10:FF:000002">
    <property type="entry name" value="CAAX prenyl protease"/>
    <property type="match status" value="1"/>
</dbReference>
<keyword evidence="9 13" id="KW-0482">Metalloprotease</keyword>
<feature type="active site" evidence="11">
    <location>
        <position position="277"/>
    </location>
</feature>
<gene>
    <name evidence="17" type="ORF">C7460_11440</name>
</gene>
<dbReference type="GO" id="GO:0071586">
    <property type="term" value="P:CAAX-box protein processing"/>
    <property type="evidence" value="ECO:0007669"/>
    <property type="project" value="InterPro"/>
</dbReference>
<keyword evidence="7 12" id="KW-0862">Zinc</keyword>
<evidence type="ECO:0000313" key="18">
    <source>
        <dbReference type="Proteomes" id="UP000256779"/>
    </source>
</evidence>
<organism evidence="17 18">
    <name type="scientific">Marinoscillum furvescens DSM 4134</name>
    <dbReference type="NCBI Taxonomy" id="1122208"/>
    <lineage>
        <taxon>Bacteria</taxon>
        <taxon>Pseudomonadati</taxon>
        <taxon>Bacteroidota</taxon>
        <taxon>Cytophagia</taxon>
        <taxon>Cytophagales</taxon>
        <taxon>Reichenbachiellaceae</taxon>
        <taxon>Marinoscillum</taxon>
    </lineage>
</organism>
<feature type="binding site" evidence="12">
    <location>
        <position position="280"/>
    </location>
    <ligand>
        <name>Zn(2+)</name>
        <dbReference type="ChEBI" id="CHEBI:29105"/>
        <note>catalytic</note>
    </ligand>
</feature>
<comment type="similarity">
    <text evidence="13">Belongs to the peptidase M48 family.</text>
</comment>
<keyword evidence="8 14" id="KW-1133">Transmembrane helix</keyword>
<evidence type="ECO:0000256" key="12">
    <source>
        <dbReference type="PIRSR" id="PIRSR627057-2"/>
    </source>
</evidence>
<dbReference type="Pfam" id="PF01435">
    <property type="entry name" value="Peptidase_M48"/>
    <property type="match status" value="1"/>
</dbReference>
<keyword evidence="4 12" id="KW-0479">Metal-binding</keyword>
<feature type="transmembrane region" description="Helical" evidence="14">
    <location>
        <begin position="103"/>
        <end position="127"/>
    </location>
</feature>
<keyword evidence="2 13" id="KW-0645">Protease</keyword>
<dbReference type="Pfam" id="PF16491">
    <property type="entry name" value="Peptidase_M48_N"/>
    <property type="match status" value="1"/>
</dbReference>
<evidence type="ECO:0000256" key="7">
    <source>
        <dbReference type="ARBA" id="ARBA00022833"/>
    </source>
</evidence>
<keyword evidence="6" id="KW-0256">Endoplasmic reticulum</keyword>
<dbReference type="Proteomes" id="UP000256779">
    <property type="component" value="Unassembled WGS sequence"/>
</dbReference>
<comment type="subcellular location">
    <subcellularLocation>
        <location evidence="1">Endoplasmic reticulum membrane</location>
        <topology evidence="1">Multi-pass membrane protein</topology>
    </subcellularLocation>
</comment>
<dbReference type="RefSeq" id="WP_115868869.1">
    <property type="nucleotide sequence ID" value="NZ_QREG01000014.1"/>
</dbReference>
<evidence type="ECO:0000256" key="1">
    <source>
        <dbReference type="ARBA" id="ARBA00004477"/>
    </source>
</evidence>
<feature type="transmembrane region" description="Helical" evidence="14">
    <location>
        <begin position="174"/>
        <end position="198"/>
    </location>
</feature>
<evidence type="ECO:0000256" key="10">
    <source>
        <dbReference type="ARBA" id="ARBA00023136"/>
    </source>
</evidence>
<evidence type="ECO:0000256" key="11">
    <source>
        <dbReference type="PIRSR" id="PIRSR627057-1"/>
    </source>
</evidence>
<feature type="transmembrane region" description="Helical" evidence="14">
    <location>
        <begin position="6"/>
        <end position="24"/>
    </location>
</feature>
<keyword evidence="18" id="KW-1185">Reference proteome</keyword>
<evidence type="ECO:0000259" key="15">
    <source>
        <dbReference type="Pfam" id="PF01435"/>
    </source>
</evidence>
<dbReference type="InterPro" id="IPR001915">
    <property type="entry name" value="Peptidase_M48"/>
</dbReference>
<comment type="caution">
    <text evidence="17">The sequence shown here is derived from an EMBL/GenBank/DDBJ whole genome shotgun (WGS) entry which is preliminary data.</text>
</comment>
<keyword evidence="10 14" id="KW-0472">Membrane</keyword>
<feature type="domain" description="CAAX prenyl protease 1 N-terminal" evidence="16">
    <location>
        <begin position="27"/>
        <end position="203"/>
    </location>
</feature>
<comment type="cofactor">
    <cofactor evidence="12 13">
        <name>Zn(2+)</name>
        <dbReference type="ChEBI" id="CHEBI:29105"/>
    </cofactor>
    <text evidence="12 13">Binds 1 zinc ion per subunit.</text>
</comment>
<accession>A0A3D9L243</accession>
<feature type="binding site" evidence="12">
    <location>
        <position position="276"/>
    </location>
    <ligand>
        <name>Zn(2+)</name>
        <dbReference type="ChEBI" id="CHEBI:29105"/>
        <note>catalytic</note>
    </ligand>
</feature>
<dbReference type="InterPro" id="IPR027057">
    <property type="entry name" value="CAXX_Prtase_1"/>
</dbReference>
<dbReference type="GO" id="GO:0046872">
    <property type="term" value="F:metal ion binding"/>
    <property type="evidence" value="ECO:0007669"/>
    <property type="project" value="UniProtKB-KW"/>
</dbReference>
<reference evidence="17 18" key="1">
    <citation type="submission" date="2018-07" db="EMBL/GenBank/DDBJ databases">
        <title>Genomic Encyclopedia of Type Strains, Phase IV (KMG-IV): sequencing the most valuable type-strain genomes for metagenomic binning, comparative biology and taxonomic classification.</title>
        <authorList>
            <person name="Goeker M."/>
        </authorList>
    </citation>
    <scope>NUCLEOTIDE SEQUENCE [LARGE SCALE GENOMIC DNA]</scope>
    <source>
        <strain evidence="17 18">DSM 4134</strain>
    </source>
</reference>
<evidence type="ECO:0000256" key="8">
    <source>
        <dbReference type="ARBA" id="ARBA00022989"/>
    </source>
</evidence>
<evidence type="ECO:0000256" key="2">
    <source>
        <dbReference type="ARBA" id="ARBA00022670"/>
    </source>
</evidence>
<feature type="transmembrane region" description="Helical" evidence="14">
    <location>
        <begin position="62"/>
        <end position="83"/>
    </location>
</feature>